<organism evidence="1 2">
    <name type="scientific">Ceratitis capitata</name>
    <name type="common">Mediterranean fruit fly</name>
    <name type="synonym">Tephritis capitata</name>
    <dbReference type="NCBI Taxonomy" id="7213"/>
    <lineage>
        <taxon>Eukaryota</taxon>
        <taxon>Metazoa</taxon>
        <taxon>Ecdysozoa</taxon>
        <taxon>Arthropoda</taxon>
        <taxon>Hexapoda</taxon>
        <taxon>Insecta</taxon>
        <taxon>Pterygota</taxon>
        <taxon>Neoptera</taxon>
        <taxon>Endopterygota</taxon>
        <taxon>Diptera</taxon>
        <taxon>Brachycera</taxon>
        <taxon>Muscomorpha</taxon>
        <taxon>Tephritoidea</taxon>
        <taxon>Tephritidae</taxon>
        <taxon>Ceratitis</taxon>
        <taxon>Ceratitis</taxon>
    </lineage>
</organism>
<proteinExistence type="predicted"/>
<gene>
    <name evidence="1" type="ORF">CCAP1982_LOCUS8531</name>
</gene>
<protein>
    <submittedName>
        <fullName evidence="1">(Mediterranean fruit fly) hypothetical protein</fullName>
    </submittedName>
</protein>
<comment type="caution">
    <text evidence="1">The sequence shown here is derived from an EMBL/GenBank/DDBJ whole genome shotgun (WGS) entry which is preliminary data.</text>
</comment>
<reference evidence="1" key="1">
    <citation type="submission" date="2020-11" db="EMBL/GenBank/DDBJ databases">
        <authorList>
            <person name="Whitehead M."/>
        </authorList>
    </citation>
    <scope>NUCLEOTIDE SEQUENCE</scope>
    <source>
        <strain evidence="1">EGII</strain>
    </source>
</reference>
<evidence type="ECO:0000313" key="2">
    <source>
        <dbReference type="Proteomes" id="UP000606786"/>
    </source>
</evidence>
<dbReference type="AlphaFoldDB" id="A0A811UQH2"/>
<accession>A0A811UQH2</accession>
<sequence length="116" mass="12878">MDFGGAEQANCGSGKGSRALHYRTLTPHRLPFNWPTTSLSPLYARRQWQENEGKGVGGNKANNRTGQFLNYTLLTYIQYKQASRIIVKINVLFIVFIYGQSAKVQASPALCPSLAL</sequence>
<evidence type="ECO:0000313" key="1">
    <source>
        <dbReference type="EMBL" id="CAD7000027.1"/>
    </source>
</evidence>
<keyword evidence="2" id="KW-1185">Reference proteome</keyword>
<dbReference type="EMBL" id="CAJHJT010000012">
    <property type="protein sequence ID" value="CAD7000027.1"/>
    <property type="molecule type" value="Genomic_DNA"/>
</dbReference>
<name>A0A811UQH2_CERCA</name>
<dbReference type="Proteomes" id="UP000606786">
    <property type="component" value="Unassembled WGS sequence"/>
</dbReference>